<dbReference type="PROSITE" id="PS50049">
    <property type="entry name" value="THD_2"/>
    <property type="match status" value="1"/>
</dbReference>
<evidence type="ECO:0000256" key="2">
    <source>
        <dbReference type="SAM" id="Phobius"/>
    </source>
</evidence>
<dbReference type="InterPro" id="IPR021184">
    <property type="entry name" value="TNF_CS"/>
</dbReference>
<dbReference type="PANTHER" id="PTHR32163:SF1">
    <property type="entry name" value="TUMOR NECROSIS FACTOR LIGAND SUPERFAMILY MEMBER 8"/>
    <property type="match status" value="1"/>
</dbReference>
<dbReference type="KEGG" id="xtr:100495467"/>
<comment type="similarity">
    <text evidence="1">Belongs to the tumor necrosis factor family.</text>
</comment>
<proteinExistence type="inferred from homology"/>
<dbReference type="Pfam" id="PF00229">
    <property type="entry name" value="TNF"/>
    <property type="match status" value="1"/>
</dbReference>
<evidence type="ECO:0000256" key="1">
    <source>
        <dbReference type="ARBA" id="ARBA00008670"/>
    </source>
</evidence>
<evidence type="ECO:0000313" key="5">
    <source>
        <dbReference type="RefSeq" id="XP_031747973.1"/>
    </source>
</evidence>
<dbReference type="Xenbase" id="XB-GENE-940516">
    <property type="gene designation" value="tnfsf8"/>
</dbReference>
<dbReference type="InterPro" id="IPR053104">
    <property type="entry name" value="TNF_ligand_SF_member_8"/>
</dbReference>
<dbReference type="PROSITE" id="PS00251">
    <property type="entry name" value="THD_1"/>
    <property type="match status" value="1"/>
</dbReference>
<evidence type="ECO:0000313" key="6">
    <source>
        <dbReference type="Xenbase" id="XB-GENE-940516"/>
    </source>
</evidence>
<keyword evidence="4" id="KW-1185">Reference proteome</keyword>
<dbReference type="AlphaFoldDB" id="A0A8J1IQV6"/>
<dbReference type="GO" id="GO:0006955">
    <property type="term" value="P:immune response"/>
    <property type="evidence" value="ECO:0007669"/>
    <property type="project" value="InterPro"/>
</dbReference>
<protein>
    <submittedName>
        <fullName evidence="5">Tumor necrosis factor ligand superfamily member 8 isoform X1</fullName>
    </submittedName>
</protein>
<feature type="domain" description="THD" evidence="3">
    <location>
        <begin position="61"/>
        <end position="204"/>
    </location>
</feature>
<evidence type="ECO:0000259" key="3">
    <source>
        <dbReference type="PROSITE" id="PS50049"/>
    </source>
</evidence>
<dbReference type="RefSeq" id="XP_031747973.1">
    <property type="nucleotide sequence ID" value="XM_031892113.1"/>
</dbReference>
<dbReference type="OMA" id="KCLETHD"/>
<dbReference type="SMART" id="SM00207">
    <property type="entry name" value="TNF"/>
    <property type="match status" value="1"/>
</dbReference>
<dbReference type="Gene3D" id="2.60.120.40">
    <property type="match status" value="1"/>
</dbReference>
<dbReference type="SUPFAM" id="SSF49842">
    <property type="entry name" value="TNF-like"/>
    <property type="match status" value="1"/>
</dbReference>
<dbReference type="AGR" id="Xenbase:XB-GENE-940516"/>
<name>A0A8J1IQV6_XENTR</name>
<organism evidence="4 5">
    <name type="scientific">Xenopus tropicalis</name>
    <name type="common">Western clawed frog</name>
    <name type="synonym">Silurana tropicalis</name>
    <dbReference type="NCBI Taxonomy" id="8364"/>
    <lineage>
        <taxon>Eukaryota</taxon>
        <taxon>Metazoa</taxon>
        <taxon>Chordata</taxon>
        <taxon>Craniata</taxon>
        <taxon>Vertebrata</taxon>
        <taxon>Euteleostomi</taxon>
        <taxon>Amphibia</taxon>
        <taxon>Batrachia</taxon>
        <taxon>Anura</taxon>
        <taxon>Pipoidea</taxon>
        <taxon>Pipidae</taxon>
        <taxon>Xenopodinae</taxon>
        <taxon>Xenopus</taxon>
        <taxon>Silurana</taxon>
    </lineage>
</organism>
<sequence length="210" mass="24378">MEPQGNVSQELRAMKKTLCFISIIVCAVCLACTAATFTLLCRKDFSKESIGAASAQTVQESMHHYEAVATAQLKLTQKEPYSANQILLWQENYKLNGMKYQNGNLTILTKGLYYIYCHLHFIIEECFDYEDLHMILNVNNKPRHQVFHTIIQQSNCTVRMYRDQYLGLQLYLNAYDNVSIETNHVTWLNRNYLPDDILFGAFKLNNWSAR</sequence>
<dbReference type="PANTHER" id="PTHR32163">
    <property type="entry name" value="TUMOR NECROSIS FACTOR LIGAND SUPERFAMILY MEMBER 8"/>
    <property type="match status" value="1"/>
</dbReference>
<dbReference type="OrthoDB" id="9908372at2759"/>
<reference evidence="5" key="1">
    <citation type="submission" date="2025-08" db="UniProtKB">
        <authorList>
            <consortium name="RefSeq"/>
        </authorList>
    </citation>
    <scope>IDENTIFICATION</scope>
    <source>
        <strain evidence="5">Nigerian</strain>
        <tissue evidence="5">Liver and blood</tissue>
    </source>
</reference>
<dbReference type="InterPro" id="IPR008983">
    <property type="entry name" value="Tumour_necrosis_fac-like_dom"/>
</dbReference>
<dbReference type="GO" id="GO:0016020">
    <property type="term" value="C:membrane"/>
    <property type="evidence" value="ECO:0007669"/>
    <property type="project" value="InterPro"/>
</dbReference>
<dbReference type="GO" id="GO:0005164">
    <property type="term" value="F:tumor necrosis factor receptor binding"/>
    <property type="evidence" value="ECO:0007669"/>
    <property type="project" value="InterPro"/>
</dbReference>
<dbReference type="InterPro" id="IPR006052">
    <property type="entry name" value="TNF_dom"/>
</dbReference>
<accession>A0A8J1IQV6</accession>
<keyword evidence="2" id="KW-0812">Transmembrane</keyword>
<keyword evidence="2" id="KW-1133">Transmembrane helix</keyword>
<dbReference type="Proteomes" id="UP000008143">
    <property type="component" value="Chromosome 8"/>
</dbReference>
<keyword evidence="2" id="KW-0472">Membrane</keyword>
<gene>
    <name evidence="6" type="primary">tnfsf8</name>
    <name evidence="5" type="synonym">LOC100495467</name>
</gene>
<evidence type="ECO:0000313" key="4">
    <source>
        <dbReference type="Proteomes" id="UP000008143"/>
    </source>
</evidence>
<feature type="transmembrane region" description="Helical" evidence="2">
    <location>
        <begin position="20"/>
        <end position="40"/>
    </location>
</feature>